<keyword evidence="5" id="KW-1185">Reference proteome</keyword>
<dbReference type="InterPro" id="IPR018060">
    <property type="entry name" value="HTH_AraC"/>
</dbReference>
<name>A0ABV2I941_9HYPH</name>
<feature type="domain" description="HTH araC/xylS-type" evidence="3">
    <location>
        <begin position="172"/>
        <end position="269"/>
    </location>
</feature>
<dbReference type="PANTHER" id="PTHR11019:SF199">
    <property type="entry name" value="HTH-TYPE TRANSCRIPTIONAL REGULATOR NIMR"/>
    <property type="match status" value="1"/>
</dbReference>
<dbReference type="SUPFAM" id="SSF51182">
    <property type="entry name" value="RmlC-like cupins"/>
    <property type="match status" value="1"/>
</dbReference>
<evidence type="ECO:0000259" key="3">
    <source>
        <dbReference type="PROSITE" id="PS01124"/>
    </source>
</evidence>
<dbReference type="SUPFAM" id="SSF46689">
    <property type="entry name" value="Homeodomain-like"/>
    <property type="match status" value="1"/>
</dbReference>
<evidence type="ECO:0000256" key="2">
    <source>
        <dbReference type="ARBA" id="ARBA00023163"/>
    </source>
</evidence>
<dbReference type="InterPro" id="IPR009057">
    <property type="entry name" value="Homeodomain-like_sf"/>
</dbReference>
<reference evidence="4 5" key="1">
    <citation type="submission" date="2024-06" db="EMBL/GenBank/DDBJ databases">
        <title>Genomic Encyclopedia of Type Strains, Phase IV (KMG-IV): sequencing the most valuable type-strain genomes for metagenomic binning, comparative biology and taxonomic classification.</title>
        <authorList>
            <person name="Goeker M."/>
        </authorList>
    </citation>
    <scope>NUCLEOTIDE SEQUENCE [LARGE SCALE GENOMIC DNA]</scope>
    <source>
        <strain evidence="4 5">DSM 28102</strain>
    </source>
</reference>
<protein>
    <submittedName>
        <fullName evidence="4">AraC-like DNA-binding protein</fullName>
    </submittedName>
</protein>
<dbReference type="PANTHER" id="PTHR11019">
    <property type="entry name" value="HTH-TYPE TRANSCRIPTIONAL REGULATOR NIMR"/>
    <property type="match status" value="1"/>
</dbReference>
<accession>A0ABV2I941</accession>
<evidence type="ECO:0000313" key="4">
    <source>
        <dbReference type="EMBL" id="MET3598777.1"/>
    </source>
</evidence>
<dbReference type="Pfam" id="PF12833">
    <property type="entry name" value="HTH_18"/>
    <property type="match status" value="1"/>
</dbReference>
<dbReference type="PROSITE" id="PS01124">
    <property type="entry name" value="HTH_ARAC_FAMILY_2"/>
    <property type="match status" value="1"/>
</dbReference>
<comment type="caution">
    <text evidence="4">The sequence shown here is derived from an EMBL/GenBank/DDBJ whole genome shotgun (WGS) entry which is preliminary data.</text>
</comment>
<dbReference type="Proteomes" id="UP001549164">
    <property type="component" value="Unassembled WGS sequence"/>
</dbReference>
<organism evidence="4 5">
    <name type="scientific">Martelella mangrovi</name>
    <dbReference type="NCBI Taxonomy" id="1397477"/>
    <lineage>
        <taxon>Bacteria</taxon>
        <taxon>Pseudomonadati</taxon>
        <taxon>Pseudomonadota</taxon>
        <taxon>Alphaproteobacteria</taxon>
        <taxon>Hyphomicrobiales</taxon>
        <taxon>Aurantimonadaceae</taxon>
        <taxon>Martelella</taxon>
    </lineage>
</organism>
<keyword evidence="2" id="KW-0804">Transcription</keyword>
<dbReference type="CDD" id="cd06124">
    <property type="entry name" value="cupin_NimR-like_N"/>
    <property type="match status" value="1"/>
</dbReference>
<sequence>MMPNHIEVTSSIMPEQGPGWIIDASRPVTARVQRWQAGEIGRAPHAHPRGQLLWAEEGILTVRACGTRWLAPTSHAIWIPGGTVHDVMMETDVSACFIYIDPSVSGVREKRCEVLHMTPLMRQLLLRFRNPGPETDGRQGRLSRLCAVIIDELATLPNAPLSLPAGIDPRLKRVTGRLLERPDDNANLGELARFAGAGTRTLERLFQKETGLRFSEWRSRLRLMEAINHLSHGRSSVEIAGLLGYRSASAFVAAFRRHFGVPPQSYLKAGSADDD</sequence>
<dbReference type="Gene3D" id="1.10.10.60">
    <property type="entry name" value="Homeodomain-like"/>
    <property type="match status" value="1"/>
</dbReference>
<evidence type="ECO:0000256" key="1">
    <source>
        <dbReference type="ARBA" id="ARBA00023015"/>
    </source>
</evidence>
<keyword evidence="1" id="KW-0805">Transcription regulation</keyword>
<dbReference type="SMART" id="SM00342">
    <property type="entry name" value="HTH_ARAC"/>
    <property type="match status" value="1"/>
</dbReference>
<dbReference type="RefSeq" id="WP_354433123.1">
    <property type="nucleotide sequence ID" value="NZ_JBEPLY010000002.1"/>
</dbReference>
<gene>
    <name evidence="4" type="ORF">ABID12_000704</name>
</gene>
<dbReference type="InterPro" id="IPR011051">
    <property type="entry name" value="RmlC_Cupin_sf"/>
</dbReference>
<proteinExistence type="predicted"/>
<dbReference type="EMBL" id="JBEPLY010000002">
    <property type="protein sequence ID" value="MET3598777.1"/>
    <property type="molecule type" value="Genomic_DNA"/>
</dbReference>
<evidence type="ECO:0000313" key="5">
    <source>
        <dbReference type="Proteomes" id="UP001549164"/>
    </source>
</evidence>